<name>A0ABU0WSL1_9PSEU</name>
<keyword evidence="3" id="KW-1185">Reference proteome</keyword>
<feature type="compositionally biased region" description="Basic and acidic residues" evidence="1">
    <location>
        <begin position="39"/>
        <end position="60"/>
    </location>
</feature>
<gene>
    <name evidence="2" type="ORF">CKY47_00630</name>
</gene>
<dbReference type="Proteomes" id="UP001225605">
    <property type="component" value="Unassembled WGS sequence"/>
</dbReference>
<accession>A0ABU0WSL1</accession>
<sequence>MGVVMTGISEAVARFRSDLDAAVTRGRRAAAEAGARTAAQRDRNRELAERARERRVRPDGHAPTSQDVQRVATGFREHRGLPVEELPTGVELLTPPDGKSREQTDANANPVPSPPFSGSRPAAGPSGQLPSRTDDDEDFSQARILY</sequence>
<organism evidence="2 3">
    <name type="scientific">Saccharothrix yanglingensis</name>
    <dbReference type="NCBI Taxonomy" id="659496"/>
    <lineage>
        <taxon>Bacteria</taxon>
        <taxon>Bacillati</taxon>
        <taxon>Actinomycetota</taxon>
        <taxon>Actinomycetes</taxon>
        <taxon>Pseudonocardiales</taxon>
        <taxon>Pseudonocardiaceae</taxon>
        <taxon>Saccharothrix</taxon>
    </lineage>
</organism>
<dbReference type="EMBL" id="NSDM01000001">
    <property type="protein sequence ID" value="MDQ2582513.1"/>
    <property type="molecule type" value="Genomic_DNA"/>
</dbReference>
<reference evidence="2 3" key="1">
    <citation type="submission" date="2017-06" db="EMBL/GenBank/DDBJ databases">
        <title>Cultured bacterium strain Saccharothrix yanglingensis Hhs.015.</title>
        <authorList>
            <person name="Xia Y."/>
        </authorList>
    </citation>
    <scope>NUCLEOTIDE SEQUENCE [LARGE SCALE GENOMIC DNA]</scope>
    <source>
        <strain evidence="2 3">Hhs.015</strain>
    </source>
</reference>
<feature type="region of interest" description="Disordered" evidence="1">
    <location>
        <begin position="27"/>
        <end position="146"/>
    </location>
</feature>
<comment type="caution">
    <text evidence="2">The sequence shown here is derived from an EMBL/GenBank/DDBJ whole genome shotgun (WGS) entry which is preliminary data.</text>
</comment>
<evidence type="ECO:0000313" key="2">
    <source>
        <dbReference type="EMBL" id="MDQ2582513.1"/>
    </source>
</evidence>
<evidence type="ECO:0000256" key="1">
    <source>
        <dbReference type="SAM" id="MobiDB-lite"/>
    </source>
</evidence>
<protein>
    <submittedName>
        <fullName evidence="2">Uncharacterized protein</fullName>
    </submittedName>
</protein>
<evidence type="ECO:0000313" key="3">
    <source>
        <dbReference type="Proteomes" id="UP001225605"/>
    </source>
</evidence>
<proteinExistence type="predicted"/>